<organism evidence="1 2">
    <name type="scientific">Lupinus luteus</name>
    <name type="common">European yellow lupine</name>
    <dbReference type="NCBI Taxonomy" id="3873"/>
    <lineage>
        <taxon>Eukaryota</taxon>
        <taxon>Viridiplantae</taxon>
        <taxon>Streptophyta</taxon>
        <taxon>Embryophyta</taxon>
        <taxon>Tracheophyta</taxon>
        <taxon>Spermatophyta</taxon>
        <taxon>Magnoliopsida</taxon>
        <taxon>eudicotyledons</taxon>
        <taxon>Gunneridae</taxon>
        <taxon>Pentapetalae</taxon>
        <taxon>rosids</taxon>
        <taxon>fabids</taxon>
        <taxon>Fabales</taxon>
        <taxon>Fabaceae</taxon>
        <taxon>Papilionoideae</taxon>
        <taxon>50 kb inversion clade</taxon>
        <taxon>genistoids sensu lato</taxon>
        <taxon>core genistoids</taxon>
        <taxon>Genisteae</taxon>
        <taxon>Lupinus</taxon>
    </lineage>
</organism>
<evidence type="ECO:0000313" key="1">
    <source>
        <dbReference type="EMBL" id="CAL0314146.1"/>
    </source>
</evidence>
<proteinExistence type="predicted"/>
<dbReference type="PANTHER" id="PTHR36019">
    <property type="entry name" value="PLANT/PROTEIN"/>
    <property type="match status" value="1"/>
</dbReference>
<dbReference type="AlphaFoldDB" id="A0AAV1WYK7"/>
<comment type="caution">
    <text evidence="1">The sequence shown here is derived from an EMBL/GenBank/DDBJ whole genome shotgun (WGS) entry which is preliminary data.</text>
</comment>
<reference evidence="1 2" key="1">
    <citation type="submission" date="2024-03" db="EMBL/GenBank/DDBJ databases">
        <authorList>
            <person name="Martinez-Hernandez J."/>
        </authorList>
    </citation>
    <scope>NUCLEOTIDE SEQUENCE [LARGE SCALE GENOMIC DNA]</scope>
</reference>
<keyword evidence="2" id="KW-1185">Reference proteome</keyword>
<dbReference type="EMBL" id="CAXHTB010000010">
    <property type="protein sequence ID" value="CAL0314146.1"/>
    <property type="molecule type" value="Genomic_DNA"/>
</dbReference>
<dbReference type="PANTHER" id="PTHR36019:SF3">
    <property type="entry name" value="PLANT_PROTEIN"/>
    <property type="match status" value="1"/>
</dbReference>
<gene>
    <name evidence="1" type="ORF">LLUT_LOCUS15206</name>
</gene>
<accession>A0AAV1WYK7</accession>
<name>A0AAV1WYK7_LUPLU</name>
<evidence type="ECO:0000313" key="2">
    <source>
        <dbReference type="Proteomes" id="UP001497480"/>
    </source>
</evidence>
<dbReference type="Proteomes" id="UP001497480">
    <property type="component" value="Unassembled WGS sequence"/>
</dbReference>
<protein>
    <submittedName>
        <fullName evidence="1">Uncharacterized protein</fullName>
    </submittedName>
</protein>
<sequence length="144" mass="16593">MSLNCLSCSQVLQRTDSYGELYTEKEYKEACKRVDRSWSGNIGPSPKCQGEKGGAVAKLKADHRRIHSTGNVSFSGSSEPRLVRSSGMRRDWSFENLVENQDQRVQFMNFILFGHQTFYNTMLEFLPFLAKLKMLKKERKICNL</sequence>